<dbReference type="eggNOG" id="COG3756">
    <property type="taxonomic scope" value="Bacteria"/>
</dbReference>
<dbReference type="HOGENOM" id="CLU_777614_0_0_6"/>
<reference evidence="2 3" key="1">
    <citation type="submission" date="2013-02" db="EMBL/GenBank/DDBJ databases">
        <title>The Genome Sequence of Acinetobacter guillouiae NIPH 991.</title>
        <authorList>
            <consortium name="The Broad Institute Genome Sequencing Platform"/>
            <consortium name="The Broad Institute Genome Sequencing Center for Infectious Disease"/>
            <person name="Cerqueira G."/>
            <person name="Feldgarden M."/>
            <person name="Courvalin P."/>
            <person name="Perichon B."/>
            <person name="Grillot-Courvalin C."/>
            <person name="Clermont D."/>
            <person name="Rocha E."/>
            <person name="Yoon E.-J."/>
            <person name="Nemec A."/>
            <person name="Walker B."/>
            <person name="Young S.K."/>
            <person name="Zeng Q."/>
            <person name="Gargeya S."/>
            <person name="Fitzgerald M."/>
            <person name="Haas B."/>
            <person name="Abouelleil A."/>
            <person name="Alvarado L."/>
            <person name="Arachchi H.M."/>
            <person name="Berlin A.M."/>
            <person name="Chapman S.B."/>
            <person name="Dewar J."/>
            <person name="Goldberg J."/>
            <person name="Griggs A."/>
            <person name="Gujja S."/>
            <person name="Hansen M."/>
            <person name="Howarth C."/>
            <person name="Imamovic A."/>
            <person name="Larimer J."/>
            <person name="McCowan C."/>
            <person name="Murphy C."/>
            <person name="Neiman D."/>
            <person name="Pearson M."/>
            <person name="Priest M."/>
            <person name="Roberts A."/>
            <person name="Saif S."/>
            <person name="Shea T."/>
            <person name="Sisk P."/>
            <person name="Sykes S."/>
            <person name="Wortman J."/>
            <person name="Nusbaum C."/>
            <person name="Birren B."/>
        </authorList>
    </citation>
    <scope>NUCLEOTIDE SEQUENCE [LARGE SCALE GENOMIC DNA]</scope>
    <source>
        <strain evidence="2 3">NIPH 991</strain>
    </source>
</reference>
<evidence type="ECO:0008006" key="4">
    <source>
        <dbReference type="Google" id="ProtNLM"/>
    </source>
</evidence>
<evidence type="ECO:0000313" key="3">
    <source>
        <dbReference type="Proteomes" id="UP000013148"/>
    </source>
</evidence>
<dbReference type="Pfam" id="PF07120">
    <property type="entry name" value="DUF1376"/>
    <property type="match status" value="1"/>
</dbReference>
<evidence type="ECO:0000313" key="2">
    <source>
        <dbReference type="EMBL" id="ENV15521.1"/>
    </source>
</evidence>
<dbReference type="Proteomes" id="UP000013148">
    <property type="component" value="Unassembled WGS sequence"/>
</dbReference>
<dbReference type="PATRIC" id="fig|1217656.3.peg.4188"/>
<protein>
    <recommendedName>
        <fullName evidence="4">DUF1376 domain-containing protein</fullName>
    </recommendedName>
</protein>
<comment type="caution">
    <text evidence="2">The sequence shown here is derived from an EMBL/GenBank/DDBJ whole genome shotgun (WGS) entry which is preliminary data.</text>
</comment>
<keyword evidence="3" id="KW-1185">Reference proteome</keyword>
<organism evidence="2 3">
    <name type="scientific">Acinetobacter guillouiae NIPH 991</name>
    <dbReference type="NCBI Taxonomy" id="1217656"/>
    <lineage>
        <taxon>Bacteria</taxon>
        <taxon>Pseudomonadati</taxon>
        <taxon>Pseudomonadota</taxon>
        <taxon>Gammaproteobacteria</taxon>
        <taxon>Moraxellales</taxon>
        <taxon>Moraxellaceae</taxon>
        <taxon>Acinetobacter</taxon>
    </lineage>
</organism>
<dbReference type="AlphaFoldDB" id="N8WU87"/>
<feature type="region of interest" description="Disordered" evidence="1">
    <location>
        <begin position="222"/>
        <end position="241"/>
    </location>
</feature>
<evidence type="ECO:0000256" key="1">
    <source>
        <dbReference type="SAM" id="MobiDB-lite"/>
    </source>
</evidence>
<accession>N8WU87</accession>
<dbReference type="EMBL" id="APPJ01000014">
    <property type="protein sequence ID" value="ENV15521.1"/>
    <property type="molecule type" value="Genomic_DNA"/>
</dbReference>
<dbReference type="InterPro" id="IPR010781">
    <property type="entry name" value="DUF1376"/>
</dbReference>
<sequence length="370" mass="42693">MMSETENKSQLPKPLVLENVDLRDFEYMPLDVVRFRDSDFTALVEAEAFRAGFLLMCASWHQVPAGSIPNDDRVLSNLAGFGRVVKEWEKFKEEAMHGWILCDDNRYYHPVVSEKALESWKSKREYSYKKFSDRIRKANKQIPEHEQIIIPSLDVWIFAGMPSDWSNDSTRRISENQATSNNFPKEQFSDSEIIPKESQNNSAGIPLENALKGTEHNIREHNINNNKNICPPSGEPEPAKNQNFKNEIQEIFEFWKTTLAKSGQTLLSDKRKAKIHARLKEGYAVEQIKQAIIGCSKSAYHVENKHTDIELICRDAGKLDRFIEMLPPVEQQTQQPHYDDLQNKPPEQQVQFTMVETDYLAMGMEMLNGK</sequence>
<gene>
    <name evidence="2" type="ORF">F964_04247</name>
</gene>
<name>N8WU87_ACIGI</name>
<proteinExistence type="predicted"/>